<name>A0AA88IHK3_CHASR</name>
<dbReference type="AlphaFoldDB" id="A0AA88IHK3"/>
<dbReference type="EMBL" id="JAUPFM010000052">
    <property type="protein sequence ID" value="KAK2814374.1"/>
    <property type="molecule type" value="Genomic_DNA"/>
</dbReference>
<reference evidence="2" key="1">
    <citation type="submission" date="2023-07" db="EMBL/GenBank/DDBJ databases">
        <title>Chromosome-level Genome Assembly of Striped Snakehead (Channa striata).</title>
        <authorList>
            <person name="Liu H."/>
        </authorList>
    </citation>
    <scope>NUCLEOTIDE SEQUENCE</scope>
    <source>
        <strain evidence="2">Gz</strain>
        <tissue evidence="2">Muscle</tissue>
    </source>
</reference>
<evidence type="ECO:0000256" key="1">
    <source>
        <dbReference type="SAM" id="MobiDB-lite"/>
    </source>
</evidence>
<gene>
    <name evidence="2" type="ORF">Q5P01_000563</name>
</gene>
<feature type="region of interest" description="Disordered" evidence="1">
    <location>
        <begin position="1"/>
        <end position="62"/>
    </location>
</feature>
<keyword evidence="3" id="KW-1185">Reference proteome</keyword>
<sequence>MSLGAEQAGCTSVSPVAAGPTRPTPGDERGREESEVRRAARRARSTDHAPKRHVRHGDPGDDELSRQFGMFKWFLANGNGNGERSPRCRSLTADSRRDATDLSTDLSTGVRLAECHFHRGRRHRGRRHPTCPTSTWSPETPCLTKAPRTPLILLAAFEAPDGFVKFDSGGTVNSLCRPHLSKKPETYGSSECPTP</sequence>
<proteinExistence type="predicted"/>
<comment type="caution">
    <text evidence="2">The sequence shown here is derived from an EMBL/GenBank/DDBJ whole genome shotgun (WGS) entry which is preliminary data.</text>
</comment>
<protein>
    <submittedName>
        <fullName evidence="2">Uncharacterized protein</fullName>
    </submittedName>
</protein>
<evidence type="ECO:0000313" key="2">
    <source>
        <dbReference type="EMBL" id="KAK2814374.1"/>
    </source>
</evidence>
<organism evidence="2 3">
    <name type="scientific">Channa striata</name>
    <name type="common">Snakehead murrel</name>
    <name type="synonym">Ophicephalus striatus</name>
    <dbReference type="NCBI Taxonomy" id="64152"/>
    <lineage>
        <taxon>Eukaryota</taxon>
        <taxon>Metazoa</taxon>
        <taxon>Chordata</taxon>
        <taxon>Craniata</taxon>
        <taxon>Vertebrata</taxon>
        <taxon>Euteleostomi</taxon>
        <taxon>Actinopterygii</taxon>
        <taxon>Neopterygii</taxon>
        <taxon>Teleostei</taxon>
        <taxon>Neoteleostei</taxon>
        <taxon>Acanthomorphata</taxon>
        <taxon>Anabantaria</taxon>
        <taxon>Anabantiformes</taxon>
        <taxon>Channoidei</taxon>
        <taxon>Channidae</taxon>
        <taxon>Channa</taxon>
    </lineage>
</organism>
<evidence type="ECO:0000313" key="3">
    <source>
        <dbReference type="Proteomes" id="UP001187415"/>
    </source>
</evidence>
<feature type="compositionally biased region" description="Basic and acidic residues" evidence="1">
    <location>
        <begin position="25"/>
        <end position="49"/>
    </location>
</feature>
<accession>A0AA88IHK3</accession>
<dbReference type="Proteomes" id="UP001187415">
    <property type="component" value="Unassembled WGS sequence"/>
</dbReference>